<feature type="compositionally biased region" description="Basic and acidic residues" evidence="3">
    <location>
        <begin position="63"/>
        <end position="74"/>
    </location>
</feature>
<name>L8WJE5_THACA</name>
<dbReference type="SUPFAM" id="SSF117281">
    <property type="entry name" value="Kelch motif"/>
    <property type="match status" value="1"/>
</dbReference>
<dbReference type="SUPFAM" id="SSF56112">
    <property type="entry name" value="Protein kinase-like (PK-like)"/>
    <property type="match status" value="4"/>
</dbReference>
<keyword evidence="6" id="KW-1185">Reference proteome</keyword>
<feature type="region of interest" description="Disordered" evidence="3">
    <location>
        <begin position="1"/>
        <end position="80"/>
    </location>
</feature>
<dbReference type="InterPro" id="IPR001245">
    <property type="entry name" value="Ser-Thr/Tyr_kinase_cat_dom"/>
</dbReference>
<dbReference type="Proteomes" id="UP000011668">
    <property type="component" value="Unassembled WGS sequence"/>
</dbReference>
<dbReference type="InterPro" id="IPR015915">
    <property type="entry name" value="Kelch-typ_b-propeller"/>
</dbReference>
<organism evidence="5 6">
    <name type="scientific">Thanatephorus cucumeris (strain AG1-IA)</name>
    <name type="common">Rice sheath blight fungus</name>
    <name type="synonym">Rhizoctonia solani</name>
    <dbReference type="NCBI Taxonomy" id="983506"/>
    <lineage>
        <taxon>Eukaryota</taxon>
        <taxon>Fungi</taxon>
        <taxon>Dikarya</taxon>
        <taxon>Basidiomycota</taxon>
        <taxon>Agaricomycotina</taxon>
        <taxon>Agaricomycetes</taxon>
        <taxon>Cantharellales</taxon>
        <taxon>Ceratobasidiaceae</taxon>
        <taxon>Rhizoctonia</taxon>
        <taxon>Rhizoctonia solani AG-1</taxon>
    </lineage>
</organism>
<dbReference type="Pfam" id="PF24681">
    <property type="entry name" value="Kelch_KLHDC2_KLHL20_DRC7"/>
    <property type="match status" value="1"/>
</dbReference>
<evidence type="ECO:0000313" key="6">
    <source>
        <dbReference type="Proteomes" id="UP000011668"/>
    </source>
</evidence>
<comment type="caution">
    <text evidence="5">The sequence shown here is derived from an EMBL/GenBank/DDBJ whole genome shotgun (WGS) entry which is preliminary data.</text>
</comment>
<evidence type="ECO:0000256" key="2">
    <source>
        <dbReference type="ARBA" id="ARBA00022737"/>
    </source>
</evidence>
<dbReference type="Pfam" id="PF07714">
    <property type="entry name" value="PK_Tyr_Ser-Thr"/>
    <property type="match status" value="2"/>
</dbReference>
<dbReference type="EMBL" id="AFRT01003034">
    <property type="protein sequence ID" value="ELU36842.1"/>
    <property type="molecule type" value="Genomic_DNA"/>
</dbReference>
<feature type="domain" description="Serine-threonine/tyrosine-protein kinase catalytic" evidence="4">
    <location>
        <begin position="842"/>
        <end position="922"/>
    </location>
</feature>
<feature type="compositionally biased region" description="Low complexity" evidence="3">
    <location>
        <begin position="50"/>
        <end position="61"/>
    </location>
</feature>
<evidence type="ECO:0000259" key="4">
    <source>
        <dbReference type="Pfam" id="PF07714"/>
    </source>
</evidence>
<dbReference type="PANTHER" id="PTHR46093:SF18">
    <property type="entry name" value="FIBRONECTIN TYPE-III DOMAIN-CONTAINING PROTEIN"/>
    <property type="match status" value="1"/>
</dbReference>
<dbReference type="OrthoDB" id="10251809at2759"/>
<feature type="domain" description="Serine-threonine/tyrosine-protein kinase catalytic" evidence="4">
    <location>
        <begin position="1251"/>
        <end position="1352"/>
    </location>
</feature>
<dbReference type="Gene3D" id="2.120.10.80">
    <property type="entry name" value="Kelch-type beta propeller"/>
    <property type="match status" value="2"/>
</dbReference>
<evidence type="ECO:0000256" key="3">
    <source>
        <dbReference type="SAM" id="MobiDB-lite"/>
    </source>
</evidence>
<keyword evidence="2" id="KW-0677">Repeat</keyword>
<accession>L8WJE5</accession>
<reference evidence="5 6" key="1">
    <citation type="journal article" date="2013" name="Nat. Commun.">
        <title>The evolution and pathogenic mechanisms of the rice sheath blight pathogen.</title>
        <authorList>
            <person name="Zheng A."/>
            <person name="Lin R."/>
            <person name="Xu L."/>
            <person name="Qin P."/>
            <person name="Tang C."/>
            <person name="Ai P."/>
            <person name="Zhang D."/>
            <person name="Liu Y."/>
            <person name="Sun Z."/>
            <person name="Feng H."/>
            <person name="Wang Y."/>
            <person name="Chen Y."/>
            <person name="Liang X."/>
            <person name="Fu R."/>
            <person name="Li Q."/>
            <person name="Zhang J."/>
            <person name="Yu X."/>
            <person name="Xie Z."/>
            <person name="Ding L."/>
            <person name="Guan P."/>
            <person name="Tang J."/>
            <person name="Liang Y."/>
            <person name="Wang S."/>
            <person name="Deng Q."/>
            <person name="Li S."/>
            <person name="Zhu J."/>
            <person name="Wang L."/>
            <person name="Liu H."/>
            <person name="Li P."/>
        </authorList>
    </citation>
    <scope>NUCLEOTIDE SEQUENCE [LARGE SCALE GENOMIC DNA]</scope>
    <source>
        <strain evidence="6">AG-1 IA</strain>
    </source>
</reference>
<protein>
    <submittedName>
        <fullName evidence="5">Conjugation with cellular fusion-related protein</fullName>
    </submittedName>
</protein>
<dbReference type="Gene3D" id="1.10.510.10">
    <property type="entry name" value="Transferase(Phosphotransferase) domain 1"/>
    <property type="match status" value="5"/>
</dbReference>
<evidence type="ECO:0000256" key="1">
    <source>
        <dbReference type="ARBA" id="ARBA00022441"/>
    </source>
</evidence>
<dbReference type="InterPro" id="IPR011009">
    <property type="entry name" value="Kinase-like_dom_sf"/>
</dbReference>
<feature type="compositionally biased region" description="Low complexity" evidence="3">
    <location>
        <begin position="18"/>
        <end position="37"/>
    </location>
</feature>
<dbReference type="HOGENOM" id="CLU_252157_0_0_1"/>
<keyword evidence="1" id="KW-0880">Kelch repeat</keyword>
<sequence>MPNTERTSAEILTPTVTSSSSLSRGKSGSTEKASSSSVRTTKQSPHERPASSSSKPKGAGARSHREREREDPRSSQRYIINPHLFQMSKSVMMMHWSRAPVSGMLPTRHLRAHSMTLVDSTIWIFGGSDETDSRDDVYTLDTETFVWGKPKPTGEQPPGSRAHTATLVHNRFIFIVGGGQDHVYFDTVYIFDTLMHKWIKPDIQGEKPMPRRAHTACLHNGRLFIFGGGNGTVALNDVWTMDVRVPFDKLRWQQIRPREGSAVPPPRGYHTSNLVGNVMVIIGGSDGRDTYDDIWRGCRHWIVEAGLDRRSVPMHVPFLDPGRILLVHPRRTQRPVTLQYETKQCAGRTFPARGYHSAVLADSRLVVTGGFDGEAVFDDVSILDLAALAYLPQVTRFGIIIDERGVYVEDEGAEYTEDMESGRVGEVCFLGFVRTTLVQTCENKGSSSLSVLKTLQGNGGTRNRETPSLNFKYFQEHYWEEYGKVILRNPTHPEPRFDSEHEFAIATGGLGDVFSATLLTGKKVGVKCLRFQPDIEQNEESQAQLKVRELSFLSANYSGRRDGLMIRVFVIIQRAAHELYVWSKCKHPNILPLLGLAKFRGRIAMVSPWMENGNLSQFLADRTDVDRYKMERRDALLGPRSSAPTYRFWKCEPYRVYSQVQYDHLRCEHITALDGECHNLAELLINSDIESVVNSCQGDVYALGMEVITGMVPYAGLSDLTVLRKIQSCEPPDRPGVCPDWFWSLISSCWLDADNRPTASTVRSHLQSASPTLDPISTSSSKPSEWTISDDGYIVGTKVEESELRRRDQEISYIERRGCPNLTRELEPSALPEYPTASGKKNDVFCAKLDTGVIVALKLHRNKDEINKWYSRIQEIHIWSQCRHPNVLDLIGVSKFRLGIAIVTAWMKYGSMKDFLAYHPGENRCKLVCTLRKIQDVITSDVLEPGYCCGGSPPAFNQNNRTPKLAGFGSAIESKEVTQASQRGELDQYISGQDFGDSPDPECMGISNSVYPNDASYASGFETDIASLGIVGPSFTDKHSQLTITVGHTSTFIRPEFRASLHQRVFQFKRRIPERPQQMIPLVPEADQLWRLLEACWSRNPSDCPTAVDVYNEMSSINTQYHTWSKQGKGNIAHSDSTTWSELSSAIDDNPRWLRLEDPGDKMVDEITKRLEQSGCANVTDHIEVSKLNPYPQEAGGFGYIYRETLYNSDIVGIKCPKLHFGSPAIRRKQLTASNSENLIEGHFLILSLKNTAHEAHIWSKCNHPNVLHLIGVAKYRDRLATVSPWMDNGDLVRYLLWNGDKINRMELVRSLEILTRAFALIATHTYLARKRRCMVTLKGPKITDFGSAISSKYSEFQPEYYGPSGKADFRIAPNSSGGCIRARNVSYLASVYLPISNPVIAARKSSQGQSRTPTQPKTGQYFTKLYQKSIPNFRS</sequence>
<evidence type="ECO:0000313" key="5">
    <source>
        <dbReference type="EMBL" id="ELU36842.1"/>
    </source>
</evidence>
<dbReference type="PANTHER" id="PTHR46093">
    <property type="entry name" value="ACYL-COA-BINDING DOMAIN-CONTAINING PROTEIN 5"/>
    <property type="match status" value="1"/>
</dbReference>
<dbReference type="STRING" id="983506.L8WJE5"/>
<gene>
    <name evidence="5" type="ORF">AG1IA_09129</name>
</gene>
<dbReference type="GO" id="GO:0004672">
    <property type="term" value="F:protein kinase activity"/>
    <property type="evidence" value="ECO:0007669"/>
    <property type="project" value="InterPro"/>
</dbReference>
<proteinExistence type="predicted"/>